<sequence>MYIDRSVAFGDEPRFGPMSSLSVPGVASPTRPDASKISTYVGRNNVSSGALETLYEDARRTKDALAPVALEDPLDYEYSSVMQLPWISCEAVESSTVTPFLPQIADALDIVLTRKVLDQPQNRSQLMEVLNVTVDESFRFTYQQRFSSSTDEIINTSRPLAGRLHYLAWAGAVDLKGSARNMSDMFLHSWPLNSSVGDLNAMLDGSLTILWRPDENSDVNVTKCQMHNATVEVNVQVSRGDPTLYYSHMVELGPSLSNDKALWTANDGDPSWASLALNAWMNPLYRHIQGTAFYTRQAGSYGIYERDLIRIDDIETLAHDYALSLMSGAEQGLWYPSYVQSNFSGNRIIYHYEPVNLITAYAAMLVATAVVVVLGMLSFIRNGSVSYDNKFTTIAASMQNPEVCIILSSRLVIDSWI</sequence>
<keyword evidence="1" id="KW-1133">Transmembrane helix</keyword>
<reference evidence="2" key="1">
    <citation type="journal article" date="2020" name="Stud. Mycol.">
        <title>101 Dothideomycetes genomes: a test case for predicting lifestyles and emergence of pathogens.</title>
        <authorList>
            <person name="Haridas S."/>
            <person name="Albert R."/>
            <person name="Binder M."/>
            <person name="Bloem J."/>
            <person name="Labutti K."/>
            <person name="Salamov A."/>
            <person name="Andreopoulos B."/>
            <person name="Baker S."/>
            <person name="Barry K."/>
            <person name="Bills G."/>
            <person name="Bluhm B."/>
            <person name="Cannon C."/>
            <person name="Castanera R."/>
            <person name="Culley D."/>
            <person name="Daum C."/>
            <person name="Ezra D."/>
            <person name="Gonzalez J."/>
            <person name="Henrissat B."/>
            <person name="Kuo A."/>
            <person name="Liang C."/>
            <person name="Lipzen A."/>
            <person name="Lutzoni F."/>
            <person name="Magnuson J."/>
            <person name="Mondo S."/>
            <person name="Nolan M."/>
            <person name="Ohm R."/>
            <person name="Pangilinan J."/>
            <person name="Park H.-J."/>
            <person name="Ramirez L."/>
            <person name="Alfaro M."/>
            <person name="Sun H."/>
            <person name="Tritt A."/>
            <person name="Yoshinaga Y."/>
            <person name="Zwiers L.-H."/>
            <person name="Turgeon B."/>
            <person name="Goodwin S."/>
            <person name="Spatafora J."/>
            <person name="Crous P."/>
            <person name="Grigoriev I."/>
        </authorList>
    </citation>
    <scope>NUCLEOTIDE SEQUENCE</scope>
    <source>
        <strain evidence="2">CBS 175.79</strain>
    </source>
</reference>
<evidence type="ECO:0000313" key="3">
    <source>
        <dbReference type="Proteomes" id="UP000799778"/>
    </source>
</evidence>
<dbReference type="EMBL" id="ML978082">
    <property type="protein sequence ID" value="KAF2008630.1"/>
    <property type="molecule type" value="Genomic_DNA"/>
</dbReference>
<organism evidence="2 3">
    <name type="scientific">Aaosphaeria arxii CBS 175.79</name>
    <dbReference type="NCBI Taxonomy" id="1450172"/>
    <lineage>
        <taxon>Eukaryota</taxon>
        <taxon>Fungi</taxon>
        <taxon>Dikarya</taxon>
        <taxon>Ascomycota</taxon>
        <taxon>Pezizomycotina</taxon>
        <taxon>Dothideomycetes</taxon>
        <taxon>Pleosporomycetidae</taxon>
        <taxon>Pleosporales</taxon>
        <taxon>Pleosporales incertae sedis</taxon>
        <taxon>Aaosphaeria</taxon>
    </lineage>
</organism>
<proteinExistence type="predicted"/>
<dbReference type="AlphaFoldDB" id="A0A6A5X6T8"/>
<dbReference type="Proteomes" id="UP000799778">
    <property type="component" value="Unassembled WGS sequence"/>
</dbReference>
<dbReference type="RefSeq" id="XP_033376969.1">
    <property type="nucleotide sequence ID" value="XM_033534830.1"/>
</dbReference>
<evidence type="ECO:0000313" key="2">
    <source>
        <dbReference type="EMBL" id="KAF2008630.1"/>
    </source>
</evidence>
<dbReference type="OrthoDB" id="5322539at2759"/>
<keyword evidence="1" id="KW-0812">Transmembrane</keyword>
<feature type="transmembrane region" description="Helical" evidence="1">
    <location>
        <begin position="358"/>
        <end position="380"/>
    </location>
</feature>
<name>A0A6A5X6T8_9PLEO</name>
<keyword evidence="1" id="KW-0472">Membrane</keyword>
<protein>
    <submittedName>
        <fullName evidence="2">Uncharacterized protein</fullName>
    </submittedName>
</protein>
<accession>A0A6A5X6T8</accession>
<keyword evidence="3" id="KW-1185">Reference proteome</keyword>
<gene>
    <name evidence="2" type="ORF">BU24DRAFT_94433</name>
</gene>
<evidence type="ECO:0000256" key="1">
    <source>
        <dbReference type="SAM" id="Phobius"/>
    </source>
</evidence>
<dbReference type="GeneID" id="54292227"/>